<accession>A0A6J6WBR9</accession>
<reference evidence="1" key="1">
    <citation type="submission" date="2020-05" db="EMBL/GenBank/DDBJ databases">
        <authorList>
            <person name="Chiriac C."/>
            <person name="Salcher M."/>
            <person name="Ghai R."/>
            <person name="Kavagutti S V."/>
        </authorList>
    </citation>
    <scope>NUCLEOTIDE SEQUENCE</scope>
</reference>
<gene>
    <name evidence="1" type="ORF">UFOPK2958_00494</name>
</gene>
<sequence length="238" mass="25980">MSVGDFELDVAALVEFIGVDTGLSEFVTRKSRTATRAVGHDLEVLVEQFFVEELLQLPPDRFDVTGVIGPVGRFQIDPVTNTLGELFKLPDVGMNALATEARELGNTDFFFNGLLARDPEALFDFDLYRQPVGVPAGTTLDKVALHCLVSAEKVLIDTGPDVVQSRLAVGRWGTLVKDPRGRPFALLHRAGEDIVLTPTDELGFFERDEIDLSTDWTEHKSPLSAPIVEDDGALAVSS</sequence>
<protein>
    <submittedName>
        <fullName evidence="1">Unannotated protein</fullName>
    </submittedName>
</protein>
<name>A0A6J6WBR9_9ZZZZ</name>
<evidence type="ECO:0000313" key="1">
    <source>
        <dbReference type="EMBL" id="CAB4780408.1"/>
    </source>
</evidence>
<dbReference type="EMBL" id="CAFAAB010000040">
    <property type="protein sequence ID" value="CAB4780408.1"/>
    <property type="molecule type" value="Genomic_DNA"/>
</dbReference>
<proteinExistence type="predicted"/>
<organism evidence="1">
    <name type="scientific">freshwater metagenome</name>
    <dbReference type="NCBI Taxonomy" id="449393"/>
    <lineage>
        <taxon>unclassified sequences</taxon>
        <taxon>metagenomes</taxon>
        <taxon>ecological metagenomes</taxon>
    </lineage>
</organism>
<dbReference type="AlphaFoldDB" id="A0A6J6WBR9"/>